<accession>V2UNW9</accession>
<sequence length="169" mass="18702">MKIDHIPDSINPDLNLEQVRQNCLALAKKRAYLSAGAAVIPVPFLDVVVDVGILSKLIPEINQQFGLDPEHISVYDPKTREIHWQELRKRGVQFSGLMVARTGVKKSLNGFIGKMVTKQVSKFIPLGGQIVAASLGYLVFKKIASAHVEDCYQLAKRIQLKQKAQTVVG</sequence>
<dbReference type="OrthoDB" id="2646363at2"/>
<protein>
    <recommendedName>
        <fullName evidence="3">DUF697 domain-containing protein</fullName>
    </recommendedName>
</protein>
<proteinExistence type="predicted"/>
<evidence type="ECO:0000313" key="1">
    <source>
        <dbReference type="EMBL" id="ESK50330.1"/>
    </source>
</evidence>
<name>V2UNW9_9GAMM</name>
<reference evidence="1 2" key="1">
    <citation type="submission" date="2013-10" db="EMBL/GenBank/DDBJ databases">
        <title>The Genome Sequence of Acinetobacter brisouii CIP 110357.</title>
        <authorList>
            <consortium name="The Broad Institute Genomics Platform"/>
            <consortium name="The Broad Institute Genome Sequencing Center for Infectious Disease"/>
            <person name="Cerqueira G."/>
            <person name="Feldgarden M."/>
            <person name="Courvalin P."/>
            <person name="Grillot-Courvalin C."/>
            <person name="Clermont D."/>
            <person name="Rocha E."/>
            <person name="Yoon E.-J."/>
            <person name="Nemec A."/>
            <person name="Young S.K."/>
            <person name="Zeng Q."/>
            <person name="Gargeya S."/>
            <person name="Fitzgerald M."/>
            <person name="Abouelleil A."/>
            <person name="Alvarado L."/>
            <person name="Berlin A.M."/>
            <person name="Chapman S.B."/>
            <person name="Gainer-Dewar J."/>
            <person name="Goldberg J."/>
            <person name="Gnerre S."/>
            <person name="Griggs A."/>
            <person name="Gujja S."/>
            <person name="Hansen M."/>
            <person name="Howarth C."/>
            <person name="Imamovic A."/>
            <person name="Ireland A."/>
            <person name="Larimer J."/>
            <person name="McCowan C."/>
            <person name="Murphy C."/>
            <person name="Pearson M."/>
            <person name="Poon T.W."/>
            <person name="Priest M."/>
            <person name="Roberts A."/>
            <person name="Saif S."/>
            <person name="Shea T."/>
            <person name="Sykes S."/>
            <person name="Wortman J."/>
            <person name="Nusbaum C."/>
            <person name="Birren B."/>
        </authorList>
    </citation>
    <scope>NUCLEOTIDE SEQUENCE [LARGE SCALE GENOMIC DNA]</scope>
    <source>
        <strain evidence="1 2">CIP 110357</strain>
    </source>
</reference>
<dbReference type="AlphaFoldDB" id="V2UNW9"/>
<evidence type="ECO:0008006" key="3">
    <source>
        <dbReference type="Google" id="ProtNLM"/>
    </source>
</evidence>
<dbReference type="PATRIC" id="fig|1341683.3.peg.2282"/>
<dbReference type="STRING" id="396323.VH98_10455"/>
<evidence type="ECO:0000313" key="2">
    <source>
        <dbReference type="Proteomes" id="UP000018418"/>
    </source>
</evidence>
<organism evidence="1 2">
    <name type="scientific">Acinetobacter brisouii CIP 110357</name>
    <dbReference type="NCBI Taxonomy" id="1341683"/>
    <lineage>
        <taxon>Bacteria</taxon>
        <taxon>Pseudomonadati</taxon>
        <taxon>Pseudomonadota</taxon>
        <taxon>Gammaproteobacteria</taxon>
        <taxon>Moraxellales</taxon>
        <taxon>Moraxellaceae</taxon>
        <taxon>Acinetobacter</taxon>
    </lineage>
</organism>
<dbReference type="RefSeq" id="WP_004902398.1">
    <property type="nucleotide sequence ID" value="NZ_BBTI01000006.1"/>
</dbReference>
<dbReference type="EMBL" id="AYEU01000007">
    <property type="protein sequence ID" value="ESK50330.1"/>
    <property type="molecule type" value="Genomic_DNA"/>
</dbReference>
<gene>
    <name evidence="1" type="ORF">P255_02306</name>
</gene>
<dbReference type="HOGENOM" id="CLU_116223_0_0_6"/>
<keyword evidence="2" id="KW-1185">Reference proteome</keyword>
<comment type="caution">
    <text evidence="1">The sequence shown here is derived from an EMBL/GenBank/DDBJ whole genome shotgun (WGS) entry which is preliminary data.</text>
</comment>
<dbReference type="Proteomes" id="UP000018418">
    <property type="component" value="Unassembled WGS sequence"/>
</dbReference>